<accession>A0A1I9G456</accession>
<reference evidence="1" key="2">
    <citation type="submission" date="2012-12" db="EMBL/GenBank/DDBJ databases">
        <authorList>
            <consortium name="WormBase Consortium"/>
            <person name="Ghedin E."/>
            <person name="Paulini M."/>
        </authorList>
    </citation>
    <scope>NUCLEOTIDE SEQUENCE</scope>
    <source>
        <strain evidence="1">FR3</strain>
    </source>
</reference>
<dbReference type="AlphaFoldDB" id="A0A1I9G456"/>
<dbReference type="EMBL" id="LN857010">
    <property type="protein sequence ID" value="CDP99562.1"/>
    <property type="molecule type" value="Genomic_DNA"/>
</dbReference>
<protein>
    <submittedName>
        <fullName evidence="1">Bm14261</fullName>
    </submittedName>
</protein>
<reference evidence="1" key="1">
    <citation type="journal article" date="2007" name="Science">
        <title>Draft genome of the filarial nematode parasite Brugia malayi.</title>
        <authorList>
            <person name="Ghedin E."/>
            <person name="Wang S."/>
            <person name="Spiro D."/>
            <person name="Caler E."/>
            <person name="Zhao Q."/>
            <person name="Crabtree J."/>
            <person name="Allen J.E."/>
            <person name="Delcher A.L."/>
            <person name="Guiliano D.B."/>
            <person name="Miranda-Saavedra D."/>
            <person name="Angiuoli S.V."/>
            <person name="Creasy T."/>
            <person name="Amedeo P."/>
            <person name="Haas B."/>
            <person name="El-Sayed N.M."/>
            <person name="Wortman J.R."/>
            <person name="Feldblyum T."/>
            <person name="Tallon L."/>
            <person name="Schatz M."/>
            <person name="Shumway M."/>
            <person name="Koo H."/>
            <person name="Salzberg S.L."/>
            <person name="Schobel S."/>
            <person name="Pertea M."/>
            <person name="Pop M."/>
            <person name="White O."/>
            <person name="Barton G.J."/>
            <person name="Carlow C.K."/>
            <person name="Crawford M.J."/>
            <person name="Daub J."/>
            <person name="Dimmic M.W."/>
            <person name="Estes C.F."/>
            <person name="Foster J.M."/>
            <person name="Ganatra M."/>
            <person name="Gregory W.F."/>
            <person name="Johnson N.M."/>
            <person name="Jin J."/>
            <person name="Komuniecki R."/>
            <person name="Korf I."/>
            <person name="Kumar S."/>
            <person name="Laney S."/>
            <person name="Li B.W."/>
            <person name="Li W."/>
            <person name="Lindblom T.H."/>
            <person name="Lustigman S."/>
            <person name="Ma D."/>
            <person name="Maina C.V."/>
            <person name="Martin D.M."/>
            <person name="McCarter J.P."/>
            <person name="McReynolds L."/>
            <person name="Mitreva M."/>
            <person name="Nutman T.B."/>
            <person name="Parkinson J."/>
            <person name="Peregrin-Alvarez J.M."/>
            <person name="Poole C."/>
            <person name="Ren Q."/>
            <person name="Saunders L."/>
            <person name="Sluder A.E."/>
            <person name="Smith K."/>
            <person name="Stanke M."/>
            <person name="Unnasch T.R."/>
            <person name="Ware J."/>
            <person name="Wei A.D."/>
            <person name="Weil G."/>
            <person name="Williams D.J."/>
            <person name="Zhang Y."/>
            <person name="Williams S.A."/>
            <person name="Fraser-Liggett C."/>
            <person name="Slatko B."/>
            <person name="Blaxter M.L."/>
            <person name="Scott A.L."/>
        </authorList>
    </citation>
    <scope>NUCLEOTIDE SEQUENCE</scope>
    <source>
        <strain evidence="1">FR3</strain>
    </source>
</reference>
<organism evidence="1">
    <name type="scientific">Brugia malayi</name>
    <name type="common">Filarial nematode worm</name>
    <dbReference type="NCBI Taxonomy" id="6279"/>
    <lineage>
        <taxon>Eukaryota</taxon>
        <taxon>Metazoa</taxon>
        <taxon>Ecdysozoa</taxon>
        <taxon>Nematoda</taxon>
        <taxon>Chromadorea</taxon>
        <taxon>Rhabditida</taxon>
        <taxon>Spirurina</taxon>
        <taxon>Spiruromorpha</taxon>
        <taxon>Filarioidea</taxon>
        <taxon>Onchocercidae</taxon>
        <taxon>Brugia</taxon>
    </lineage>
</organism>
<sequence length="41" mass="4962">MYFYRKKEIVANFTSSQRKKKKLSKNKPLLVLIGFYPPNRE</sequence>
<gene>
    <name evidence="1" type="primary">Bm14261</name>
    <name evidence="1" type="ORF">BM_Bm14261</name>
</gene>
<evidence type="ECO:0000313" key="1">
    <source>
        <dbReference type="EMBL" id="CDP99562.1"/>
    </source>
</evidence>
<name>A0A1I9G456_BRUMA</name>
<proteinExistence type="predicted"/>